<proteinExistence type="predicted"/>
<sequence length="353" mass="39971">MLSSSRLFDYKWLVEQELDSWKTRVELPLSERAALWRRGFTSPNGVLYDFETYDPRAYLSELQRYRLYRALNGDHRYLVDDKLSQHWMLSEHERHRPTAFGVVDRGYIHEVAGTEFDDGSKPVSEWVFPALRRESKLVLKQLRGLGGKEVIVLEGDDGYSIDGRPADRGTVRKRVAGLSDYLVTEYVAQHDYADALYSEAANTIRVLTLWDDRRRELLVPMAVQRVGTDRSRPVDNWSAGGLSARVERTTGRLTAAACLSPAGELEWHDEHPDTGAPIEGVTVPRWDDVLATVERIARENTNIPMIGWDVLVSEDGTPVVLEANTGTDLDLMQVHRPLLDDPAVAAVVSRYLP</sequence>
<dbReference type="EMBL" id="CP058909">
    <property type="protein sequence ID" value="QLH81193.1"/>
    <property type="molecule type" value="Genomic_DNA"/>
</dbReference>
<name>A0A7D5TA90_9EURY</name>
<dbReference type="GeneID" id="56082095"/>
<dbReference type="Proteomes" id="UP000509346">
    <property type="component" value="Chromosome"/>
</dbReference>
<evidence type="ECO:0000259" key="1">
    <source>
        <dbReference type="Pfam" id="PF14397"/>
    </source>
</evidence>
<evidence type="ECO:0000313" key="3">
    <source>
        <dbReference type="Proteomes" id="UP000509346"/>
    </source>
</evidence>
<dbReference type="SUPFAM" id="SSF56059">
    <property type="entry name" value="Glutathione synthetase ATP-binding domain-like"/>
    <property type="match status" value="1"/>
</dbReference>
<dbReference type="RefSeq" id="WP_179921001.1">
    <property type="nucleotide sequence ID" value="NZ_CP058909.1"/>
</dbReference>
<organism evidence="2 3">
    <name type="scientific">Halosimplex pelagicum</name>
    <dbReference type="NCBI Taxonomy" id="869886"/>
    <lineage>
        <taxon>Archaea</taxon>
        <taxon>Methanobacteriati</taxon>
        <taxon>Methanobacteriota</taxon>
        <taxon>Stenosarchaea group</taxon>
        <taxon>Halobacteria</taxon>
        <taxon>Halobacteriales</taxon>
        <taxon>Haloarculaceae</taxon>
        <taxon>Halosimplex</taxon>
    </lineage>
</organism>
<dbReference type="KEGG" id="hpel:HZS54_05860"/>
<protein>
    <recommendedName>
        <fullName evidence="1">Alpha-L-glutamate ligase-related protein ATP-grasp domain-containing protein</fullName>
    </recommendedName>
</protein>
<keyword evidence="3" id="KW-1185">Reference proteome</keyword>
<evidence type="ECO:0000313" key="2">
    <source>
        <dbReference type="EMBL" id="QLH81193.1"/>
    </source>
</evidence>
<gene>
    <name evidence="2" type="ORF">HZS54_05860</name>
</gene>
<reference evidence="2 3" key="1">
    <citation type="submission" date="2020-07" db="EMBL/GenBank/DDBJ databases">
        <title>Halosimplex litoreum sp. nov. and Halosimplex rubrum sp. nov., isolated from different salt environments.</title>
        <authorList>
            <person name="Cui H."/>
        </authorList>
    </citation>
    <scope>NUCLEOTIDE SEQUENCE [LARGE SCALE GENOMIC DNA]</scope>
    <source>
        <strain evidence="2 3">R2</strain>
    </source>
</reference>
<dbReference type="OrthoDB" id="242577at2157"/>
<dbReference type="Pfam" id="PF14397">
    <property type="entry name" value="ATPgrasp_ST"/>
    <property type="match status" value="1"/>
</dbReference>
<accession>A0A7D5TA90</accession>
<dbReference type="InterPro" id="IPR039523">
    <property type="entry name" value="RimK-rel_E_lig_ATP-grasp"/>
</dbReference>
<feature type="domain" description="Alpha-L-glutamate ligase-related protein ATP-grasp" evidence="1">
    <location>
        <begin position="65"/>
        <end position="334"/>
    </location>
</feature>
<dbReference type="AlphaFoldDB" id="A0A7D5TA90"/>